<evidence type="ECO:0000313" key="4">
    <source>
        <dbReference type="EMBL" id="VAV95059.1"/>
    </source>
</evidence>
<protein>
    <submittedName>
        <fullName evidence="4">Ribosomal-protein-S18p-alanine acetyltransferase</fullName>
        <ecNumber evidence="4">2.3.1.-</ecNumber>
    </submittedName>
</protein>
<evidence type="ECO:0000259" key="3">
    <source>
        <dbReference type="PROSITE" id="PS51186"/>
    </source>
</evidence>
<accession>A0A3B0RT32</accession>
<sequence length="147" mass="15750">MTYAIRPAGPEDAALLARLEAQSFGERSWGENNVKASFVAPRVTILLAGKPANPPSGFAMWRDLDDEAELLTIGVEPGAQRQGLAGALLEAVRKQAAEVGAARLFLEVDAGNEAALALYKAAGFEKISLRRAYYRDGADAVIMQMML</sequence>
<dbReference type="InterPro" id="IPR000182">
    <property type="entry name" value="GNAT_dom"/>
</dbReference>
<reference evidence="4" key="1">
    <citation type="submission" date="2018-06" db="EMBL/GenBank/DDBJ databases">
        <authorList>
            <person name="Zhirakovskaya E."/>
        </authorList>
    </citation>
    <scope>NUCLEOTIDE SEQUENCE</scope>
</reference>
<dbReference type="Gene3D" id="3.40.630.30">
    <property type="match status" value="1"/>
</dbReference>
<gene>
    <name evidence="4" type="ORF">MNBD_ALPHA05-2200</name>
</gene>
<dbReference type="Pfam" id="PF00583">
    <property type="entry name" value="Acetyltransf_1"/>
    <property type="match status" value="1"/>
</dbReference>
<dbReference type="GO" id="GO:0008080">
    <property type="term" value="F:N-acetyltransferase activity"/>
    <property type="evidence" value="ECO:0007669"/>
    <property type="project" value="InterPro"/>
</dbReference>
<keyword evidence="2 4" id="KW-0012">Acyltransferase</keyword>
<dbReference type="EC" id="2.3.1.-" evidence="4"/>
<dbReference type="AlphaFoldDB" id="A0A3B0RT32"/>
<dbReference type="InterPro" id="IPR016181">
    <property type="entry name" value="Acyl_CoA_acyltransferase"/>
</dbReference>
<dbReference type="InterPro" id="IPR050832">
    <property type="entry name" value="Bact_Acetyltransf"/>
</dbReference>
<dbReference type="NCBIfam" id="TIGR01575">
    <property type="entry name" value="rimI"/>
    <property type="match status" value="1"/>
</dbReference>
<dbReference type="PROSITE" id="PS51186">
    <property type="entry name" value="GNAT"/>
    <property type="match status" value="1"/>
</dbReference>
<name>A0A3B0RT32_9ZZZZ</name>
<dbReference type="PANTHER" id="PTHR43877">
    <property type="entry name" value="AMINOALKYLPHOSPHONATE N-ACETYLTRANSFERASE-RELATED-RELATED"/>
    <property type="match status" value="1"/>
</dbReference>
<dbReference type="InterPro" id="IPR006464">
    <property type="entry name" value="AcTrfase_RimI/Ard1"/>
</dbReference>
<keyword evidence="1 4" id="KW-0808">Transferase</keyword>
<dbReference type="EMBL" id="UOEH01000156">
    <property type="protein sequence ID" value="VAV95059.1"/>
    <property type="molecule type" value="Genomic_DNA"/>
</dbReference>
<evidence type="ECO:0000256" key="2">
    <source>
        <dbReference type="ARBA" id="ARBA00023315"/>
    </source>
</evidence>
<dbReference type="CDD" id="cd04301">
    <property type="entry name" value="NAT_SF"/>
    <property type="match status" value="1"/>
</dbReference>
<dbReference type="SUPFAM" id="SSF55729">
    <property type="entry name" value="Acyl-CoA N-acyltransferases (Nat)"/>
    <property type="match status" value="1"/>
</dbReference>
<organism evidence="4">
    <name type="scientific">hydrothermal vent metagenome</name>
    <dbReference type="NCBI Taxonomy" id="652676"/>
    <lineage>
        <taxon>unclassified sequences</taxon>
        <taxon>metagenomes</taxon>
        <taxon>ecological metagenomes</taxon>
    </lineage>
</organism>
<feature type="domain" description="N-acetyltransferase" evidence="3">
    <location>
        <begin position="3"/>
        <end position="147"/>
    </location>
</feature>
<proteinExistence type="predicted"/>
<evidence type="ECO:0000256" key="1">
    <source>
        <dbReference type="ARBA" id="ARBA00022679"/>
    </source>
</evidence>